<protein>
    <recommendedName>
        <fullName evidence="4">Sialidase domain-containing protein</fullName>
    </recommendedName>
</protein>
<dbReference type="Proteomes" id="UP000729290">
    <property type="component" value="Unassembled WGS sequence"/>
</dbReference>
<organism evidence="2 3">
    <name type="scientific">Anaerotignum lactatifermentans</name>
    <dbReference type="NCBI Taxonomy" id="160404"/>
    <lineage>
        <taxon>Bacteria</taxon>
        <taxon>Bacillati</taxon>
        <taxon>Bacillota</taxon>
        <taxon>Clostridia</taxon>
        <taxon>Lachnospirales</taxon>
        <taxon>Anaerotignaceae</taxon>
        <taxon>Anaerotignum</taxon>
    </lineage>
</organism>
<name>A0ABS2GC09_9FIRM</name>
<gene>
    <name evidence="2" type="ORF">H9X83_11045</name>
</gene>
<reference evidence="2 3" key="1">
    <citation type="journal article" date="2021" name="Sci. Rep.">
        <title>The distribution of antibiotic resistance genes in chicken gut microbiota commensals.</title>
        <authorList>
            <person name="Juricova H."/>
            <person name="Matiasovicova J."/>
            <person name="Kubasova T."/>
            <person name="Cejkova D."/>
            <person name="Rychlik I."/>
        </authorList>
    </citation>
    <scope>NUCLEOTIDE SEQUENCE [LARGE SCALE GENOMIC DNA]</scope>
    <source>
        <strain evidence="2 3">An431b</strain>
    </source>
</reference>
<feature type="compositionally biased region" description="Low complexity" evidence="1">
    <location>
        <begin position="383"/>
        <end position="393"/>
    </location>
</feature>
<feature type="compositionally biased region" description="Basic and acidic residues" evidence="1">
    <location>
        <begin position="373"/>
        <end position="382"/>
    </location>
</feature>
<sequence>MQTPYLKFLHTPKGSDAVFYQEKDRIFCRILHGQAAAPLLLAEHTLPRFSLCRYRDYTYLLYTTQQGEVTLSASPDLYRWEPRVLFRQESRQPISYFMVPQQDALHLIYHQPIGNTGIHGLMYTVYRQGQCQKPYCIDHFLPSPSIIFQAKRLSENHLILYYRSAKTTLSARELLLSPFTVGSLSPLAQTSSPWLDLSIHDHGEKIHLLYLVRNLFRTQVLYRYRQTSAMSRPRLIWEGVGCTSCLLTQQKEVLSLLWTAGGETFRCISTDNGHTFGPVESLTEDLPPALEKGRLVSDPSESFAEETLGNPEWFYLPDGISSQSEQQSISAAEAHREELSRLLSQKETQMQQAEQNWRQQMAQLEARLSSLRLENERLRQKEAPSASEAPSEE</sequence>
<proteinExistence type="predicted"/>
<evidence type="ECO:0000313" key="2">
    <source>
        <dbReference type="EMBL" id="MBM6878690.1"/>
    </source>
</evidence>
<evidence type="ECO:0008006" key="4">
    <source>
        <dbReference type="Google" id="ProtNLM"/>
    </source>
</evidence>
<evidence type="ECO:0000313" key="3">
    <source>
        <dbReference type="Proteomes" id="UP000729290"/>
    </source>
</evidence>
<dbReference type="RefSeq" id="WP_205134373.1">
    <property type="nucleotide sequence ID" value="NZ_JACSNT010000017.1"/>
</dbReference>
<comment type="caution">
    <text evidence="2">The sequence shown here is derived from an EMBL/GenBank/DDBJ whole genome shotgun (WGS) entry which is preliminary data.</text>
</comment>
<evidence type="ECO:0000256" key="1">
    <source>
        <dbReference type="SAM" id="MobiDB-lite"/>
    </source>
</evidence>
<dbReference type="EMBL" id="JACSNV010000019">
    <property type="protein sequence ID" value="MBM6878690.1"/>
    <property type="molecule type" value="Genomic_DNA"/>
</dbReference>
<keyword evidence="3" id="KW-1185">Reference proteome</keyword>
<feature type="region of interest" description="Disordered" evidence="1">
    <location>
        <begin position="373"/>
        <end position="393"/>
    </location>
</feature>
<accession>A0ABS2GC09</accession>